<dbReference type="InterPro" id="IPR028345">
    <property type="entry name" value="Antibiotic_NAT-like"/>
</dbReference>
<reference evidence="2 3" key="1">
    <citation type="journal article" date="2016" name="Nat. Biotechnol.">
        <title>Measurement of bacterial replication rates in microbial communities.</title>
        <authorList>
            <person name="Brown C.T."/>
            <person name="Olm M.R."/>
            <person name="Thomas B.C."/>
            <person name="Banfield J.F."/>
        </authorList>
    </citation>
    <scope>NUCLEOTIDE SEQUENCE [LARGE SCALE GENOMIC DNA]</scope>
    <source>
        <strain evidence="2">46_33</strain>
    </source>
</reference>
<dbReference type="InterPro" id="IPR006340">
    <property type="entry name" value="DUF436"/>
</dbReference>
<accession>A0A1Q6R8Y7</accession>
<comment type="similarity">
    <text evidence="1">Belongs to the UPF0340 family.</text>
</comment>
<dbReference type="EMBL" id="MNTG01000007">
    <property type="protein sequence ID" value="OLA38833.1"/>
    <property type="molecule type" value="Genomic_DNA"/>
</dbReference>
<dbReference type="STRING" id="626940.BHW43_02820"/>
<evidence type="ECO:0000313" key="2">
    <source>
        <dbReference type="EMBL" id="OLA38833.1"/>
    </source>
</evidence>
<evidence type="ECO:0000256" key="1">
    <source>
        <dbReference type="HAMAP-Rule" id="MF_00800"/>
    </source>
</evidence>
<organism evidence="2 3">
    <name type="scientific">Phascolarctobacterium succinatutens</name>
    <dbReference type="NCBI Taxonomy" id="626940"/>
    <lineage>
        <taxon>Bacteria</taxon>
        <taxon>Bacillati</taxon>
        <taxon>Bacillota</taxon>
        <taxon>Negativicutes</taxon>
        <taxon>Acidaminococcales</taxon>
        <taxon>Acidaminococcaceae</taxon>
        <taxon>Phascolarctobacterium</taxon>
    </lineage>
</organism>
<sequence>METNMQIAKELAAAAEELISIAKPKKGQIFVLGCSTSEVLGNKIGTGGSSETAVAMFKALKEVCDAHELYLAVQCCEHLNRSLVVEAETAERYNLEEVTVRPVAHAGGAMATAAYENFAEPVVVEKISAHLGIDIGQTLIGMHLKRVAVPVRLQYKKIGEAVLTAAKTRPPLVGGPRAQYLENRP</sequence>
<dbReference type="Gene3D" id="3.40.50.10360">
    <property type="entry name" value="Hypothetical protein TT1679"/>
    <property type="match status" value="1"/>
</dbReference>
<name>A0A1Q6R8Y7_9FIRM</name>
<gene>
    <name evidence="2" type="ORF">BHW43_02820</name>
</gene>
<proteinExistence type="inferred from homology"/>
<dbReference type="Proteomes" id="UP000186777">
    <property type="component" value="Unassembled WGS sequence"/>
</dbReference>
<dbReference type="AlphaFoldDB" id="A0A1Q6R8Y7"/>
<comment type="caution">
    <text evidence="2">The sequence shown here is derived from an EMBL/GenBank/DDBJ whole genome shotgun (WGS) entry which is preliminary data.</text>
</comment>
<dbReference type="RefSeq" id="WP_303679429.1">
    <property type="nucleotide sequence ID" value="NZ_CAUEMR010000011.1"/>
</dbReference>
<dbReference type="NCBIfam" id="TIGR01440">
    <property type="entry name" value="TIGR01440 family protein"/>
    <property type="match status" value="1"/>
</dbReference>
<dbReference type="SUPFAM" id="SSF110710">
    <property type="entry name" value="TTHA0583/YokD-like"/>
    <property type="match status" value="1"/>
</dbReference>
<protein>
    <recommendedName>
        <fullName evidence="1">UPF0340 protein BHW43_02820</fullName>
    </recommendedName>
</protein>
<evidence type="ECO:0000313" key="3">
    <source>
        <dbReference type="Proteomes" id="UP000186777"/>
    </source>
</evidence>
<dbReference type="Pfam" id="PF04260">
    <property type="entry name" value="DUF436"/>
    <property type="match status" value="1"/>
</dbReference>
<dbReference type="PIRSF" id="PIRSF007510">
    <property type="entry name" value="UCP007510"/>
    <property type="match status" value="1"/>
</dbReference>
<dbReference type="HAMAP" id="MF_00800">
    <property type="entry name" value="UPF0340"/>
    <property type="match status" value="1"/>
</dbReference>